<dbReference type="RefSeq" id="XP_022773596.1">
    <property type="nucleotide sequence ID" value="XM_022917861.1"/>
</dbReference>
<evidence type="ECO:0000313" key="8">
    <source>
        <dbReference type="Proteomes" id="UP000515121"/>
    </source>
</evidence>
<evidence type="ECO:0000256" key="5">
    <source>
        <dbReference type="RuleBase" id="RU367031"/>
    </source>
</evidence>
<evidence type="ECO:0000259" key="7">
    <source>
        <dbReference type="PROSITE" id="PS51742"/>
    </source>
</evidence>
<name>A0A6P6B9V0_DURZI</name>
<dbReference type="PANTHER" id="PTHR31500:SF57">
    <property type="entry name" value="AT-HOOK MOTIF NUCLEAR-LOCALIZED PROTEIN 10"/>
    <property type="match status" value="1"/>
</dbReference>
<dbReference type="AlphaFoldDB" id="A0A6P6B9V0"/>
<dbReference type="PANTHER" id="PTHR31500">
    <property type="entry name" value="AT-HOOK MOTIF NUCLEAR-LOCALIZED PROTEIN 9"/>
    <property type="match status" value="1"/>
</dbReference>
<dbReference type="SUPFAM" id="SSF117856">
    <property type="entry name" value="AF0104/ALDC/Ptd012-like"/>
    <property type="match status" value="1"/>
</dbReference>
<dbReference type="Proteomes" id="UP000515121">
    <property type="component" value="Unplaced"/>
</dbReference>
<accession>A0A6P6B9V0</accession>
<keyword evidence="3 5" id="KW-0804">Transcription</keyword>
<proteinExistence type="predicted"/>
<organism evidence="8 9">
    <name type="scientific">Durio zibethinus</name>
    <name type="common">Durian</name>
    <dbReference type="NCBI Taxonomy" id="66656"/>
    <lineage>
        <taxon>Eukaryota</taxon>
        <taxon>Viridiplantae</taxon>
        <taxon>Streptophyta</taxon>
        <taxon>Embryophyta</taxon>
        <taxon>Tracheophyta</taxon>
        <taxon>Spermatophyta</taxon>
        <taxon>Magnoliopsida</taxon>
        <taxon>eudicotyledons</taxon>
        <taxon>Gunneridae</taxon>
        <taxon>Pentapetalae</taxon>
        <taxon>rosids</taxon>
        <taxon>malvids</taxon>
        <taxon>Malvales</taxon>
        <taxon>Malvaceae</taxon>
        <taxon>Helicteroideae</taxon>
        <taxon>Durio</taxon>
    </lineage>
</organism>
<dbReference type="InterPro" id="IPR005175">
    <property type="entry name" value="PPC_dom"/>
</dbReference>
<keyword evidence="2 5" id="KW-0238">DNA-binding</keyword>
<dbReference type="Pfam" id="PF03479">
    <property type="entry name" value="PCC"/>
    <property type="match status" value="1"/>
</dbReference>
<evidence type="ECO:0000256" key="2">
    <source>
        <dbReference type="ARBA" id="ARBA00023125"/>
    </source>
</evidence>
<dbReference type="InterPro" id="IPR039605">
    <property type="entry name" value="AHL"/>
</dbReference>
<protein>
    <recommendedName>
        <fullName evidence="5">AT-hook motif nuclear-localized protein</fullName>
    </recommendedName>
</protein>
<dbReference type="OrthoDB" id="1750003at2759"/>
<feature type="region of interest" description="Disordered" evidence="6">
    <location>
        <begin position="159"/>
        <end position="213"/>
    </location>
</feature>
<comment type="subcellular location">
    <subcellularLocation>
        <location evidence="5">Nucleus</location>
    </subcellularLocation>
</comment>
<keyword evidence="1 5" id="KW-0805">Transcription regulation</keyword>
<evidence type="ECO:0000256" key="6">
    <source>
        <dbReference type="SAM" id="MobiDB-lite"/>
    </source>
</evidence>
<dbReference type="GO" id="GO:0005634">
    <property type="term" value="C:nucleus"/>
    <property type="evidence" value="ECO:0007669"/>
    <property type="project" value="UniProtKB-SubCell"/>
</dbReference>
<keyword evidence="4 5" id="KW-0539">Nucleus</keyword>
<comment type="domain">
    <text evidence="5">The PPC domain mediates interactions between AHL proteins.</text>
</comment>
<dbReference type="GeneID" id="111315826"/>
<dbReference type="Gene3D" id="3.30.1330.80">
    <property type="entry name" value="Hypothetical protein, similar to alpha- acetolactate decarboxylase, domain 2"/>
    <property type="match status" value="1"/>
</dbReference>
<keyword evidence="8" id="KW-1185">Reference proteome</keyword>
<dbReference type="PROSITE" id="PS51742">
    <property type="entry name" value="PPC"/>
    <property type="match status" value="1"/>
</dbReference>
<reference evidence="9" key="1">
    <citation type="submission" date="2025-08" db="UniProtKB">
        <authorList>
            <consortium name="RefSeq"/>
        </authorList>
    </citation>
    <scope>IDENTIFICATION</scope>
    <source>
        <tissue evidence="9">Fruit stalk</tissue>
    </source>
</reference>
<dbReference type="KEGG" id="dzi:111315826"/>
<evidence type="ECO:0000256" key="1">
    <source>
        <dbReference type="ARBA" id="ARBA00023015"/>
    </source>
</evidence>
<sequence length="213" mass="22880">MITDKKIRTKKIVVNYSPRHFADAVPRTNFIQILSCQCRYNCVKLFHILPTSAKRARGRPPGSGKKLQLEALGSSGVGFMPHVIAVKAGEDVSSKIISFSQHGPRAVCILSANGAISNVTLRQPATSGRTVTYEMVASSFIAESRKEYNSAYQMETLSAPPKLAPGGVPTGDTSPPPRGTLSESSGRLRSPLNESPGGCNNNNPQGMSKLPWK</sequence>
<evidence type="ECO:0000256" key="4">
    <source>
        <dbReference type="ARBA" id="ARBA00023242"/>
    </source>
</evidence>
<gene>
    <name evidence="9" type="primary">LOC111315826</name>
</gene>
<evidence type="ECO:0000256" key="3">
    <source>
        <dbReference type="ARBA" id="ARBA00023163"/>
    </source>
</evidence>
<feature type="domain" description="PPC" evidence="7">
    <location>
        <begin position="73"/>
        <end position="205"/>
    </location>
</feature>
<dbReference type="GO" id="GO:0003680">
    <property type="term" value="F:minor groove of adenine-thymine-rich DNA binding"/>
    <property type="evidence" value="ECO:0007669"/>
    <property type="project" value="UniProtKB-UniRule"/>
</dbReference>
<evidence type="ECO:0000313" key="9">
    <source>
        <dbReference type="RefSeq" id="XP_022773596.1"/>
    </source>
</evidence>
<comment type="function">
    <text evidence="5">Transcription factor that specifically binds AT-rich DNA sequences related to the nuclear matrix attachment regions (MARs).</text>
</comment>
<dbReference type="CDD" id="cd11378">
    <property type="entry name" value="DUF296"/>
    <property type="match status" value="1"/>
</dbReference>